<accession>A0A1F7F6G6</accession>
<dbReference type="InterPro" id="IPR011268">
    <property type="entry name" value="Purine_phosphorylase"/>
</dbReference>
<protein>
    <recommendedName>
        <fullName evidence="5">Purine nucleoside phosphorylase</fullName>
        <ecNumber evidence="5">2.4.2.1</ecNumber>
    </recommendedName>
    <alternativeName>
        <fullName evidence="5">Inosine-guanosine phosphorylase</fullName>
    </alternativeName>
</protein>
<evidence type="ECO:0000259" key="6">
    <source>
        <dbReference type="Pfam" id="PF01048"/>
    </source>
</evidence>
<dbReference type="EMBL" id="MFYX01000110">
    <property type="protein sequence ID" value="OGK02231.1"/>
    <property type="molecule type" value="Genomic_DNA"/>
</dbReference>
<dbReference type="GO" id="GO:0005737">
    <property type="term" value="C:cytoplasm"/>
    <property type="evidence" value="ECO:0007669"/>
    <property type="project" value="TreeGrafter"/>
</dbReference>
<dbReference type="PANTHER" id="PTHR11904">
    <property type="entry name" value="METHYLTHIOADENOSINE/PURINE NUCLEOSIDE PHOSPHORYLASE"/>
    <property type="match status" value="1"/>
</dbReference>
<evidence type="ECO:0000256" key="1">
    <source>
        <dbReference type="ARBA" id="ARBA00005058"/>
    </source>
</evidence>
<keyword evidence="4 5" id="KW-0808">Transferase</keyword>
<dbReference type="Pfam" id="PF01048">
    <property type="entry name" value="PNP_UDP_1"/>
    <property type="match status" value="1"/>
</dbReference>
<dbReference type="NCBIfam" id="TIGR01700">
    <property type="entry name" value="PNPH"/>
    <property type="match status" value="1"/>
</dbReference>
<comment type="pathway">
    <text evidence="1 5">Purine metabolism; purine nucleoside salvage.</text>
</comment>
<keyword evidence="3 5" id="KW-0328">Glycosyltransferase</keyword>
<dbReference type="SUPFAM" id="SSF53167">
    <property type="entry name" value="Purine and uridine phosphorylases"/>
    <property type="match status" value="1"/>
</dbReference>
<comment type="similarity">
    <text evidence="2 5">Belongs to the PNP/MTAP phosphorylase family.</text>
</comment>
<dbReference type="NCBIfam" id="NF006054">
    <property type="entry name" value="PRK08202.1"/>
    <property type="match status" value="1"/>
</dbReference>
<evidence type="ECO:0000256" key="2">
    <source>
        <dbReference type="ARBA" id="ARBA00006751"/>
    </source>
</evidence>
<dbReference type="NCBIfam" id="TIGR01697">
    <property type="entry name" value="PNPH-PUNA-XAPA"/>
    <property type="match status" value="1"/>
</dbReference>
<organism evidence="7 8">
    <name type="scientific">Candidatus Raymondbacteria bacterium RIFOXYD12_FULL_49_13</name>
    <dbReference type="NCBI Taxonomy" id="1817890"/>
    <lineage>
        <taxon>Bacteria</taxon>
        <taxon>Raymondiibacteriota</taxon>
    </lineage>
</organism>
<dbReference type="AlphaFoldDB" id="A0A1F7F6G6"/>
<name>A0A1F7F6G6_UNCRA</name>
<dbReference type="Gene3D" id="3.40.50.1580">
    <property type="entry name" value="Nucleoside phosphorylase domain"/>
    <property type="match status" value="1"/>
</dbReference>
<evidence type="ECO:0000256" key="4">
    <source>
        <dbReference type="ARBA" id="ARBA00022679"/>
    </source>
</evidence>
<dbReference type="PANTHER" id="PTHR11904:SF9">
    <property type="entry name" value="PURINE NUCLEOSIDE PHOSPHORYLASE-RELATED"/>
    <property type="match status" value="1"/>
</dbReference>
<feature type="domain" description="Nucleoside phosphorylase" evidence="6">
    <location>
        <begin position="24"/>
        <end position="270"/>
    </location>
</feature>
<comment type="caution">
    <text evidence="7">The sequence shown here is derived from an EMBL/GenBank/DDBJ whole genome shotgun (WGS) entry which is preliminary data.</text>
</comment>
<dbReference type="GO" id="GO:0004731">
    <property type="term" value="F:purine-nucleoside phosphorylase activity"/>
    <property type="evidence" value="ECO:0007669"/>
    <property type="project" value="UniProtKB-EC"/>
</dbReference>
<dbReference type="InterPro" id="IPR035994">
    <property type="entry name" value="Nucleoside_phosphorylase_sf"/>
</dbReference>
<gene>
    <name evidence="7" type="ORF">A2519_16255</name>
</gene>
<dbReference type="InterPro" id="IPR000845">
    <property type="entry name" value="Nucleoside_phosphorylase_d"/>
</dbReference>
<dbReference type="PIRSF" id="PIRSF000477">
    <property type="entry name" value="PurNPase"/>
    <property type="match status" value="1"/>
</dbReference>
<evidence type="ECO:0000256" key="3">
    <source>
        <dbReference type="ARBA" id="ARBA00022676"/>
    </source>
</evidence>
<dbReference type="GO" id="GO:0009116">
    <property type="term" value="P:nucleoside metabolic process"/>
    <property type="evidence" value="ECO:0007669"/>
    <property type="project" value="InterPro"/>
</dbReference>
<dbReference type="InterPro" id="IPR011270">
    <property type="entry name" value="Pur_Nuc_Pase_Ino/Guo-sp"/>
</dbReference>
<reference evidence="7 8" key="1">
    <citation type="journal article" date="2016" name="Nat. Commun.">
        <title>Thousands of microbial genomes shed light on interconnected biogeochemical processes in an aquifer system.</title>
        <authorList>
            <person name="Anantharaman K."/>
            <person name="Brown C.T."/>
            <person name="Hug L.A."/>
            <person name="Sharon I."/>
            <person name="Castelle C.J."/>
            <person name="Probst A.J."/>
            <person name="Thomas B.C."/>
            <person name="Singh A."/>
            <person name="Wilkins M.J."/>
            <person name="Karaoz U."/>
            <person name="Brodie E.L."/>
            <person name="Williams K.H."/>
            <person name="Hubbard S.S."/>
            <person name="Banfield J.F."/>
        </authorList>
    </citation>
    <scope>NUCLEOTIDE SEQUENCE [LARGE SCALE GENOMIC DNA]</scope>
</reference>
<comment type="function">
    <text evidence="5">The purine nucleoside phosphorylases catalyze the phosphorolytic breakdown of the N-glycosidic bond in the beta-(deoxy)ribonucleoside molecules, with the formation of the corresponding free purine bases and pentose-1-phosphate.</text>
</comment>
<dbReference type="EC" id="2.4.2.1" evidence="5"/>
<sequence>MDKIFDCISQSVAAIRERTPFTPEIGIILGTGLGKLADRVQREAEISYGDIPHFPLSTVETHTGKLILGLLSGKKVAVMQGRFHFYEGYTLQQVTYPVRVLKTLGIQTLIVSNACGGISRDLDPGDIMLITDHINLLGQTPLIGKNDNRLGPRFPDMFNAYTKDLIRLAEQVAAHKRISVRKGVYAIMSGPCLETAAEYRMLRVIGADVVGMSTVPEVTVAVHCGLQVLGLSVITDKCDPDTLKPVDIQEIIRRANEAEPRLVSLVEGVLEKL</sequence>
<dbReference type="CDD" id="cd09009">
    <property type="entry name" value="PNP-EcPNPII_like"/>
    <property type="match status" value="1"/>
</dbReference>
<evidence type="ECO:0000256" key="5">
    <source>
        <dbReference type="PIRNR" id="PIRNR000477"/>
    </source>
</evidence>
<evidence type="ECO:0000313" key="7">
    <source>
        <dbReference type="EMBL" id="OGK02231.1"/>
    </source>
</evidence>
<evidence type="ECO:0000313" key="8">
    <source>
        <dbReference type="Proteomes" id="UP000179243"/>
    </source>
</evidence>
<dbReference type="UniPathway" id="UPA00606"/>
<proteinExistence type="inferred from homology"/>
<dbReference type="Proteomes" id="UP000179243">
    <property type="component" value="Unassembled WGS sequence"/>
</dbReference>